<protein>
    <submittedName>
        <fullName evidence="1">Uncharacterized protein</fullName>
    </submittedName>
</protein>
<sequence>MFFLRSINEVLFRSFFFSVPSSKCRLKFHWHPLSSVCTRRSFAAPCQCGGGCGEGYGSGLVSKWQGGFGWRLLGHVRGFGIDVWWVWGRLSVVDDDGSRVVVILCASPEGLSSSSSSSLFTLT</sequence>
<proteinExistence type="predicted"/>
<organism evidence="1 2">
    <name type="scientific">Clitoria ternatea</name>
    <name type="common">Butterfly pea</name>
    <dbReference type="NCBI Taxonomy" id="43366"/>
    <lineage>
        <taxon>Eukaryota</taxon>
        <taxon>Viridiplantae</taxon>
        <taxon>Streptophyta</taxon>
        <taxon>Embryophyta</taxon>
        <taxon>Tracheophyta</taxon>
        <taxon>Spermatophyta</taxon>
        <taxon>Magnoliopsida</taxon>
        <taxon>eudicotyledons</taxon>
        <taxon>Gunneridae</taxon>
        <taxon>Pentapetalae</taxon>
        <taxon>rosids</taxon>
        <taxon>fabids</taxon>
        <taxon>Fabales</taxon>
        <taxon>Fabaceae</taxon>
        <taxon>Papilionoideae</taxon>
        <taxon>50 kb inversion clade</taxon>
        <taxon>NPAAA clade</taxon>
        <taxon>indigoferoid/millettioid clade</taxon>
        <taxon>Phaseoleae</taxon>
        <taxon>Clitoria</taxon>
    </lineage>
</organism>
<reference evidence="1 2" key="1">
    <citation type="submission" date="2024-01" db="EMBL/GenBank/DDBJ databases">
        <title>The genomes of 5 underutilized Papilionoideae crops provide insights into root nodulation and disease resistance.</title>
        <authorList>
            <person name="Yuan L."/>
        </authorList>
    </citation>
    <scope>NUCLEOTIDE SEQUENCE [LARGE SCALE GENOMIC DNA]</scope>
    <source>
        <strain evidence="1">LY-2023</strain>
        <tissue evidence="1">Leaf</tissue>
    </source>
</reference>
<comment type="caution">
    <text evidence="1">The sequence shown here is derived from an EMBL/GenBank/DDBJ whole genome shotgun (WGS) entry which is preliminary data.</text>
</comment>
<evidence type="ECO:0000313" key="2">
    <source>
        <dbReference type="Proteomes" id="UP001359559"/>
    </source>
</evidence>
<dbReference type="EMBL" id="JAYKXN010000002">
    <property type="protein sequence ID" value="KAK7310948.1"/>
    <property type="molecule type" value="Genomic_DNA"/>
</dbReference>
<dbReference type="AlphaFoldDB" id="A0AAN9K708"/>
<keyword evidence="2" id="KW-1185">Reference proteome</keyword>
<gene>
    <name evidence="1" type="ORF">RJT34_08760</name>
</gene>
<name>A0AAN9K708_CLITE</name>
<evidence type="ECO:0000313" key="1">
    <source>
        <dbReference type="EMBL" id="KAK7310948.1"/>
    </source>
</evidence>
<dbReference type="Proteomes" id="UP001359559">
    <property type="component" value="Unassembled WGS sequence"/>
</dbReference>
<accession>A0AAN9K708</accession>